<dbReference type="Gene3D" id="3.30.565.10">
    <property type="entry name" value="Histidine kinase-like ATPase, C-terminal domain"/>
    <property type="match status" value="1"/>
</dbReference>
<evidence type="ECO:0000256" key="4">
    <source>
        <dbReference type="ARBA" id="ARBA00022777"/>
    </source>
</evidence>
<proteinExistence type="predicted"/>
<feature type="domain" description="Histidine kinase" evidence="5">
    <location>
        <begin position="1"/>
        <end position="93"/>
    </location>
</feature>
<evidence type="ECO:0000256" key="2">
    <source>
        <dbReference type="ARBA" id="ARBA00012438"/>
    </source>
</evidence>
<dbReference type="InterPro" id="IPR004358">
    <property type="entry name" value="Sig_transdc_His_kin-like_C"/>
</dbReference>
<evidence type="ECO:0000313" key="7">
    <source>
        <dbReference type="Proteomes" id="UP000034774"/>
    </source>
</evidence>
<dbReference type="GO" id="GO:0005886">
    <property type="term" value="C:plasma membrane"/>
    <property type="evidence" value="ECO:0007669"/>
    <property type="project" value="TreeGrafter"/>
</dbReference>
<evidence type="ECO:0000256" key="3">
    <source>
        <dbReference type="ARBA" id="ARBA00022679"/>
    </source>
</evidence>
<comment type="catalytic activity">
    <reaction evidence="1">
        <text>ATP + protein L-histidine = ADP + protein N-phospho-L-histidine.</text>
        <dbReference type="EC" id="2.7.13.3"/>
    </reaction>
</comment>
<dbReference type="GO" id="GO:0000155">
    <property type="term" value="F:phosphorelay sensor kinase activity"/>
    <property type="evidence" value="ECO:0007669"/>
    <property type="project" value="TreeGrafter"/>
</dbReference>
<dbReference type="PRINTS" id="PR00344">
    <property type="entry name" value="BCTRLSENSOR"/>
</dbReference>
<dbReference type="PANTHER" id="PTHR43047">
    <property type="entry name" value="TWO-COMPONENT HISTIDINE PROTEIN KINASE"/>
    <property type="match status" value="1"/>
</dbReference>
<dbReference type="InterPro" id="IPR005467">
    <property type="entry name" value="His_kinase_dom"/>
</dbReference>
<dbReference type="EC" id="2.7.13.3" evidence="2"/>
<dbReference type="InterPro" id="IPR003594">
    <property type="entry name" value="HATPase_dom"/>
</dbReference>
<dbReference type="Pfam" id="PF02518">
    <property type="entry name" value="HATPase_c"/>
    <property type="match status" value="1"/>
</dbReference>
<organism evidence="6 7">
    <name type="scientific">Candidatus Woesebacteria bacterium GW2011_GWB1_39_10</name>
    <dbReference type="NCBI Taxonomy" id="1618572"/>
    <lineage>
        <taxon>Bacteria</taxon>
        <taxon>Candidatus Woeseibacteriota</taxon>
    </lineage>
</organism>
<dbReference type="SUPFAM" id="SSF55874">
    <property type="entry name" value="ATPase domain of HSP90 chaperone/DNA topoisomerase II/histidine kinase"/>
    <property type="match status" value="1"/>
</dbReference>
<comment type="caution">
    <text evidence="6">The sequence shown here is derived from an EMBL/GenBank/DDBJ whole genome shotgun (WGS) entry which is preliminary data.</text>
</comment>
<dbReference type="PROSITE" id="PS50109">
    <property type="entry name" value="HIS_KIN"/>
    <property type="match status" value="1"/>
</dbReference>
<dbReference type="CDD" id="cd00075">
    <property type="entry name" value="HATPase"/>
    <property type="match status" value="1"/>
</dbReference>
<evidence type="ECO:0000259" key="5">
    <source>
        <dbReference type="PROSITE" id="PS50109"/>
    </source>
</evidence>
<accession>A0A0G0P0K4</accession>
<dbReference type="GO" id="GO:0009927">
    <property type="term" value="F:histidine phosphotransfer kinase activity"/>
    <property type="evidence" value="ECO:0007669"/>
    <property type="project" value="TreeGrafter"/>
</dbReference>
<protein>
    <recommendedName>
        <fullName evidence="2">histidine kinase</fullName>
        <ecNumber evidence="2">2.7.13.3</ecNumber>
    </recommendedName>
</protein>
<evidence type="ECO:0000256" key="1">
    <source>
        <dbReference type="ARBA" id="ARBA00000085"/>
    </source>
</evidence>
<keyword evidence="3" id="KW-0808">Transferase</keyword>
<dbReference type="STRING" id="1618572.UT17_C0005G0047"/>
<dbReference type="PANTHER" id="PTHR43047:SF72">
    <property type="entry name" value="OSMOSENSING HISTIDINE PROTEIN KINASE SLN1"/>
    <property type="match status" value="1"/>
</dbReference>
<dbReference type="AlphaFoldDB" id="A0A0G0P0K4"/>
<dbReference type="InterPro" id="IPR036890">
    <property type="entry name" value="HATPase_C_sf"/>
</dbReference>
<reference evidence="6 7" key="1">
    <citation type="journal article" date="2015" name="Nature">
        <title>rRNA introns, odd ribosomes, and small enigmatic genomes across a large radiation of phyla.</title>
        <authorList>
            <person name="Brown C.T."/>
            <person name="Hug L.A."/>
            <person name="Thomas B.C."/>
            <person name="Sharon I."/>
            <person name="Castelle C.J."/>
            <person name="Singh A."/>
            <person name="Wilkins M.J."/>
            <person name="Williams K.H."/>
            <person name="Banfield J.F."/>
        </authorList>
    </citation>
    <scope>NUCLEOTIDE SEQUENCE [LARGE SCALE GENOMIC DNA]</scope>
</reference>
<sequence>MAYDQNRAKTFSANNEKITSKVKDEGIGIPNDEKSHIFTRFYRASNAKTAHPDGSGLGLYIVKSIVESSGGKIWFESEVDKGTTFFFSLPLSGMKAKEGEAELT</sequence>
<dbReference type="EMBL" id="LBVU01000005">
    <property type="protein sequence ID" value="KKQ91609.1"/>
    <property type="molecule type" value="Genomic_DNA"/>
</dbReference>
<keyword evidence="4 6" id="KW-0418">Kinase</keyword>
<gene>
    <name evidence="6" type="ORF">UT17_C0005G0047</name>
</gene>
<evidence type="ECO:0000313" key="6">
    <source>
        <dbReference type="EMBL" id="KKQ91609.1"/>
    </source>
</evidence>
<dbReference type="SMART" id="SM00387">
    <property type="entry name" value="HATPase_c"/>
    <property type="match status" value="1"/>
</dbReference>
<name>A0A0G0P0K4_9BACT</name>
<dbReference type="Proteomes" id="UP000034774">
    <property type="component" value="Unassembled WGS sequence"/>
</dbReference>